<evidence type="ECO:0000313" key="1">
    <source>
        <dbReference type="EMBL" id="CAA6814542.1"/>
    </source>
</evidence>
<proteinExistence type="predicted"/>
<gene>
    <name evidence="1" type="ORF">HELGO_WM43387</name>
</gene>
<dbReference type="Gene3D" id="3.40.50.2000">
    <property type="entry name" value="Glycogen Phosphorylase B"/>
    <property type="match status" value="2"/>
</dbReference>
<dbReference type="SUPFAM" id="SSF53756">
    <property type="entry name" value="UDP-Glycosyltransferase/glycogen phosphorylase"/>
    <property type="match status" value="1"/>
</dbReference>
<evidence type="ECO:0008006" key="2">
    <source>
        <dbReference type="Google" id="ProtNLM"/>
    </source>
</evidence>
<sequence>MENDVNGIMVAPGDSDALAKQLERLITQPALRQALGENGLRRLHQHFDVELGIDQLVTLFAQ</sequence>
<dbReference type="EMBL" id="CACVAV010000236">
    <property type="protein sequence ID" value="CAA6814542.1"/>
    <property type="molecule type" value="Genomic_DNA"/>
</dbReference>
<reference evidence="1" key="1">
    <citation type="submission" date="2020-01" db="EMBL/GenBank/DDBJ databases">
        <authorList>
            <person name="Meier V. D."/>
            <person name="Meier V D."/>
        </authorList>
    </citation>
    <scope>NUCLEOTIDE SEQUENCE</scope>
    <source>
        <strain evidence="1">HLG_WM_MAG_08</strain>
    </source>
</reference>
<organism evidence="1">
    <name type="scientific">uncultured Thiotrichaceae bacterium</name>
    <dbReference type="NCBI Taxonomy" id="298394"/>
    <lineage>
        <taxon>Bacteria</taxon>
        <taxon>Pseudomonadati</taxon>
        <taxon>Pseudomonadota</taxon>
        <taxon>Gammaproteobacteria</taxon>
        <taxon>Thiotrichales</taxon>
        <taxon>Thiotrichaceae</taxon>
        <taxon>environmental samples</taxon>
    </lineage>
</organism>
<accession>A0A6S6TGQ0</accession>
<dbReference type="AlphaFoldDB" id="A0A6S6TGQ0"/>
<name>A0A6S6TGQ0_9GAMM</name>
<protein>
    <recommendedName>
        <fullName evidence="2">Glycosyl transferase family 1 domain-containing protein</fullName>
    </recommendedName>
</protein>